<dbReference type="EMBL" id="JH167030">
    <property type="protein sequence ID" value="EHB00662.1"/>
    <property type="molecule type" value="Genomic_DNA"/>
</dbReference>
<organism evidence="2 3">
    <name type="scientific">Heterocephalus glaber</name>
    <name type="common">Naked mole rat</name>
    <dbReference type="NCBI Taxonomy" id="10181"/>
    <lineage>
        <taxon>Eukaryota</taxon>
        <taxon>Metazoa</taxon>
        <taxon>Chordata</taxon>
        <taxon>Craniata</taxon>
        <taxon>Vertebrata</taxon>
        <taxon>Euteleostomi</taxon>
        <taxon>Mammalia</taxon>
        <taxon>Eutheria</taxon>
        <taxon>Euarchontoglires</taxon>
        <taxon>Glires</taxon>
        <taxon>Rodentia</taxon>
        <taxon>Hystricomorpha</taxon>
        <taxon>Bathyergidae</taxon>
        <taxon>Heterocephalus</taxon>
    </lineage>
</organism>
<sequence length="116" mass="12489">MSMPRPYSEQQGGPARPTNSEPPLEDTQNLKRPGAPNRAPSSQSEHVLPLSEPGPALLDFRNLCPEKAAQSATGCIPNLLLRAQIMDILCISSEQPKAWSPPPGGGPEKGMLWRPV</sequence>
<dbReference type="Proteomes" id="UP000006813">
    <property type="component" value="Unassembled WGS sequence"/>
</dbReference>
<evidence type="ECO:0000313" key="2">
    <source>
        <dbReference type="EMBL" id="EHB00662.1"/>
    </source>
</evidence>
<proteinExistence type="predicted"/>
<dbReference type="AlphaFoldDB" id="G5AUF1"/>
<feature type="region of interest" description="Disordered" evidence="1">
    <location>
        <begin position="95"/>
        <end position="116"/>
    </location>
</feature>
<dbReference type="InParanoid" id="G5AUF1"/>
<gene>
    <name evidence="2" type="ORF">GW7_12005</name>
</gene>
<name>G5AUF1_HETGA</name>
<evidence type="ECO:0000256" key="1">
    <source>
        <dbReference type="SAM" id="MobiDB-lite"/>
    </source>
</evidence>
<reference evidence="2 3" key="1">
    <citation type="journal article" date="2011" name="Nature">
        <title>Genome sequencing reveals insights into physiology and longevity of the naked mole rat.</title>
        <authorList>
            <person name="Kim E.B."/>
            <person name="Fang X."/>
            <person name="Fushan A.A."/>
            <person name="Huang Z."/>
            <person name="Lobanov A.V."/>
            <person name="Han L."/>
            <person name="Marino S.M."/>
            <person name="Sun X."/>
            <person name="Turanov A.A."/>
            <person name="Yang P."/>
            <person name="Yim S.H."/>
            <person name="Zhao X."/>
            <person name="Kasaikina M.V."/>
            <person name="Stoletzki N."/>
            <person name="Peng C."/>
            <person name="Polak P."/>
            <person name="Xiong Z."/>
            <person name="Kiezun A."/>
            <person name="Zhu Y."/>
            <person name="Chen Y."/>
            <person name="Kryukov G.V."/>
            <person name="Zhang Q."/>
            <person name="Peshkin L."/>
            <person name="Yang L."/>
            <person name="Bronson R.T."/>
            <person name="Buffenstein R."/>
            <person name="Wang B."/>
            <person name="Han C."/>
            <person name="Li Q."/>
            <person name="Chen L."/>
            <person name="Zhao W."/>
            <person name="Sunyaev S.R."/>
            <person name="Park T.J."/>
            <person name="Zhang G."/>
            <person name="Wang J."/>
            <person name="Gladyshev V.N."/>
        </authorList>
    </citation>
    <scope>NUCLEOTIDE SEQUENCE [LARGE SCALE GENOMIC DNA]</scope>
</reference>
<accession>G5AUF1</accession>
<feature type="region of interest" description="Disordered" evidence="1">
    <location>
        <begin position="1"/>
        <end position="56"/>
    </location>
</feature>
<protein>
    <submittedName>
        <fullName evidence="2">Uncharacterized protein</fullName>
    </submittedName>
</protein>
<evidence type="ECO:0000313" key="3">
    <source>
        <dbReference type="Proteomes" id="UP000006813"/>
    </source>
</evidence>